<feature type="transmembrane region" description="Helical" evidence="2">
    <location>
        <begin position="504"/>
        <end position="523"/>
    </location>
</feature>
<dbReference type="Proteomes" id="UP000037460">
    <property type="component" value="Unassembled WGS sequence"/>
</dbReference>
<evidence type="ECO:0000313" key="4">
    <source>
        <dbReference type="Proteomes" id="UP000037460"/>
    </source>
</evidence>
<evidence type="ECO:0000313" key="3">
    <source>
        <dbReference type="EMBL" id="KOO22297.1"/>
    </source>
</evidence>
<accession>A0A0M0J7G5</accession>
<keyword evidence="4" id="KW-1185">Reference proteome</keyword>
<proteinExistence type="predicted"/>
<feature type="region of interest" description="Disordered" evidence="1">
    <location>
        <begin position="186"/>
        <end position="212"/>
    </location>
</feature>
<evidence type="ECO:0000256" key="2">
    <source>
        <dbReference type="SAM" id="Phobius"/>
    </source>
</evidence>
<keyword evidence="2" id="KW-0812">Transmembrane</keyword>
<evidence type="ECO:0000256" key="1">
    <source>
        <dbReference type="SAM" id="MobiDB-lite"/>
    </source>
</evidence>
<keyword evidence="2" id="KW-1133">Transmembrane helix</keyword>
<reference evidence="4" key="1">
    <citation type="journal article" date="2015" name="PLoS Genet.">
        <title>Genome Sequence and Transcriptome Analyses of Chrysochromulina tobin: Metabolic Tools for Enhanced Algal Fitness in the Prominent Order Prymnesiales (Haptophyceae).</title>
        <authorList>
            <person name="Hovde B.T."/>
            <person name="Deodato C.R."/>
            <person name="Hunsperger H.M."/>
            <person name="Ryken S.A."/>
            <person name="Yost W."/>
            <person name="Jha R.K."/>
            <person name="Patterson J."/>
            <person name="Monnat R.J. Jr."/>
            <person name="Barlow S.B."/>
            <person name="Starkenburg S.R."/>
            <person name="Cattolico R.A."/>
        </authorList>
    </citation>
    <scope>NUCLEOTIDE SEQUENCE</scope>
    <source>
        <strain evidence="4">CCMP291</strain>
    </source>
</reference>
<keyword evidence="2" id="KW-0472">Membrane</keyword>
<gene>
    <name evidence="3" type="ORF">Ctob_003689</name>
</gene>
<sequence length="1108" mass="120892">MELIPVPSSPQRISVQAVHIKRQPSLSYVMTKVPGVTLPKRIVQLPQPKMLPSPSLLDESEEFYGPCSSPCSSRASPASRSPSSRPSRMNLHVASDGTYLGSPCATDQELERMRAMVRKGNSHGRERLLARREQHDYFRMSIGATPMNTTKKEEARAVDRAARKERKERQAAARAAEVAALIEAERVESAPQRSRSGFPTDGYGASPGQSQSASLTQPLLLKTLSSGGKYVRAPSVCSTTSAVLWSALVPTGCSLIAAMSYGVLAVIVAAIVPAVVVYATLFTPTPSVARSYQAVLSTTLPITADHVPPAFTSWLVTQLLALCAASVQLLMGAAAVAQAYVVLTSRDVTVTDAAIVVACSAILLPDACGWLFASRACRNKAAIDPTARLNEVRMQVDAAMDHAGEALQDSAVTLREELLRRWQGADDLTFFVADPEQEGQSQLLLRLSTWAEIALDEIGFRARFSPLKTMAAILSMILAVDWLIRTGGVENASGDGVDGAAGAAATSPVLLVALATATLTFVATSDWVRCHVRPKEYDRGCKLDALRRLARGRRLVAERELTEALRAPMSWMGMERTGKYLEDLQDACVQADEEHVRAALLEPAIEHLVRTRNTYDEALARRRRAELALKTLTQDDALSLDISRLQAAVDEGREAHVDEERVEKAAALLAEANRVQRARMLATDRLLRVCPITNGGEGYYSRLDTTEISAAIKHARECRVKEALILQCEERLKEARDMQKGIAGDVVAFFAILRKRATTRKIRESILQRLSAANGGCQSALEKLRRSRNADLLLDAAEELAAAIDEAQNFTPSINATEEQHSTLATIRAVAQRLNTTKERLTRTTAVATHVLLDLRSTSHQGLSTIIEELKSVLSVSDEALVPLADVERSRVALKATQTAHEKRVGAYAALKTAQLRLDRQQDASSILRVAPEHKLVIARADHLELDDETMTAARLHLEKACARAIITTEIEVAERALKWFERSQSSDSIGKASEALTEAVKRGKAVLNDESGNLEPCVTKAQELLDKCKQLHAAHDASHKRMAQASRAVEEMMKAFGTEDFDKAELGRRVDELSDAVDEAREARVPKALIQQTQHILTPARALARFG</sequence>
<protein>
    <submittedName>
        <fullName evidence="3">Uncharacterized protein</fullName>
    </submittedName>
</protein>
<dbReference type="AlphaFoldDB" id="A0A0M0J7G5"/>
<comment type="caution">
    <text evidence="3">The sequence shown here is derived from an EMBL/GenBank/DDBJ whole genome shotgun (WGS) entry which is preliminary data.</text>
</comment>
<feature type="region of interest" description="Disordered" evidence="1">
    <location>
        <begin position="53"/>
        <end position="90"/>
    </location>
</feature>
<name>A0A0M0J7G5_9EUKA</name>
<feature type="compositionally biased region" description="Low complexity" evidence="1">
    <location>
        <begin position="66"/>
        <end position="88"/>
    </location>
</feature>
<feature type="transmembrane region" description="Helical" evidence="2">
    <location>
        <begin position="353"/>
        <end position="373"/>
    </location>
</feature>
<feature type="transmembrane region" description="Helical" evidence="2">
    <location>
        <begin position="467"/>
        <end position="484"/>
    </location>
</feature>
<feature type="transmembrane region" description="Helical" evidence="2">
    <location>
        <begin position="258"/>
        <end position="281"/>
    </location>
</feature>
<dbReference type="EMBL" id="JWZX01003291">
    <property type="protein sequence ID" value="KOO22297.1"/>
    <property type="molecule type" value="Genomic_DNA"/>
</dbReference>
<feature type="transmembrane region" description="Helical" evidence="2">
    <location>
        <begin position="319"/>
        <end position="341"/>
    </location>
</feature>
<organism evidence="3 4">
    <name type="scientific">Chrysochromulina tobinii</name>
    <dbReference type="NCBI Taxonomy" id="1460289"/>
    <lineage>
        <taxon>Eukaryota</taxon>
        <taxon>Haptista</taxon>
        <taxon>Haptophyta</taxon>
        <taxon>Prymnesiophyceae</taxon>
        <taxon>Prymnesiales</taxon>
        <taxon>Chrysochromulinaceae</taxon>
        <taxon>Chrysochromulina</taxon>
    </lineage>
</organism>